<protein>
    <submittedName>
        <fullName evidence="1">Uncharacterized protein</fullName>
    </submittedName>
</protein>
<gene>
    <name evidence="1" type="ORF">BDA96_08G186400</name>
</gene>
<dbReference type="EMBL" id="CM027687">
    <property type="protein sequence ID" value="KAG0521732.1"/>
    <property type="molecule type" value="Genomic_DNA"/>
</dbReference>
<proteinExistence type="predicted"/>
<name>A0A921QHA8_SORBI</name>
<sequence length="85" mass="10078">MYHLSTYAAKWRLRSTTQWCSTRCVDSMRAHAPSSMRRARLPCGFGRKRCERNWCMFTSNCCGQDNSNWLISFSNQTHKFMPNKF</sequence>
<dbReference type="AlphaFoldDB" id="A0A921QHA8"/>
<accession>A0A921QHA8</accession>
<evidence type="ECO:0000313" key="2">
    <source>
        <dbReference type="Proteomes" id="UP000807115"/>
    </source>
</evidence>
<reference evidence="1" key="1">
    <citation type="journal article" date="2019" name="BMC Genomics">
        <title>A new reference genome for Sorghum bicolor reveals high levels of sequence similarity between sweet and grain genotypes: implications for the genetics of sugar metabolism.</title>
        <authorList>
            <person name="Cooper E.A."/>
            <person name="Brenton Z.W."/>
            <person name="Flinn B.S."/>
            <person name="Jenkins J."/>
            <person name="Shu S."/>
            <person name="Flowers D."/>
            <person name="Luo F."/>
            <person name="Wang Y."/>
            <person name="Xia P."/>
            <person name="Barry K."/>
            <person name="Daum C."/>
            <person name="Lipzen A."/>
            <person name="Yoshinaga Y."/>
            <person name="Schmutz J."/>
            <person name="Saski C."/>
            <person name="Vermerris W."/>
            <person name="Kresovich S."/>
        </authorList>
    </citation>
    <scope>NUCLEOTIDE SEQUENCE</scope>
</reference>
<evidence type="ECO:0000313" key="1">
    <source>
        <dbReference type="EMBL" id="KAG0521732.1"/>
    </source>
</evidence>
<organism evidence="1 2">
    <name type="scientific">Sorghum bicolor</name>
    <name type="common">Sorghum</name>
    <name type="synonym">Sorghum vulgare</name>
    <dbReference type="NCBI Taxonomy" id="4558"/>
    <lineage>
        <taxon>Eukaryota</taxon>
        <taxon>Viridiplantae</taxon>
        <taxon>Streptophyta</taxon>
        <taxon>Embryophyta</taxon>
        <taxon>Tracheophyta</taxon>
        <taxon>Spermatophyta</taxon>
        <taxon>Magnoliopsida</taxon>
        <taxon>Liliopsida</taxon>
        <taxon>Poales</taxon>
        <taxon>Poaceae</taxon>
        <taxon>PACMAD clade</taxon>
        <taxon>Panicoideae</taxon>
        <taxon>Andropogonodae</taxon>
        <taxon>Andropogoneae</taxon>
        <taxon>Sorghinae</taxon>
        <taxon>Sorghum</taxon>
    </lineage>
</organism>
<comment type="caution">
    <text evidence="1">The sequence shown here is derived from an EMBL/GenBank/DDBJ whole genome shotgun (WGS) entry which is preliminary data.</text>
</comment>
<dbReference type="Proteomes" id="UP000807115">
    <property type="component" value="Chromosome 8"/>
</dbReference>
<reference evidence="1" key="2">
    <citation type="submission" date="2020-10" db="EMBL/GenBank/DDBJ databases">
        <authorList>
            <person name="Cooper E.A."/>
            <person name="Brenton Z.W."/>
            <person name="Flinn B.S."/>
            <person name="Jenkins J."/>
            <person name="Shu S."/>
            <person name="Flowers D."/>
            <person name="Luo F."/>
            <person name="Wang Y."/>
            <person name="Xia P."/>
            <person name="Barry K."/>
            <person name="Daum C."/>
            <person name="Lipzen A."/>
            <person name="Yoshinaga Y."/>
            <person name="Schmutz J."/>
            <person name="Saski C."/>
            <person name="Vermerris W."/>
            <person name="Kresovich S."/>
        </authorList>
    </citation>
    <scope>NUCLEOTIDE SEQUENCE</scope>
</reference>